<evidence type="ECO:0000256" key="6">
    <source>
        <dbReference type="ARBA" id="ARBA00022989"/>
    </source>
</evidence>
<dbReference type="Proteomes" id="UP000658733">
    <property type="component" value="Unassembled WGS sequence"/>
</dbReference>
<feature type="domain" description="ABC transmembrane type-2" evidence="9">
    <location>
        <begin position="34"/>
        <end position="252"/>
    </location>
</feature>
<evidence type="ECO:0000256" key="5">
    <source>
        <dbReference type="ARBA" id="ARBA00022692"/>
    </source>
</evidence>
<dbReference type="RefSeq" id="WP_221061201.1">
    <property type="nucleotide sequence ID" value="NZ_AP019779.1"/>
</dbReference>
<comment type="caution">
    <text evidence="10">The sequence shown here is derived from an EMBL/GenBank/DDBJ whole genome shotgun (WGS) entry which is preliminary data.</text>
</comment>
<evidence type="ECO:0000256" key="7">
    <source>
        <dbReference type="ARBA" id="ARBA00023136"/>
    </source>
</evidence>
<evidence type="ECO:0000256" key="3">
    <source>
        <dbReference type="ARBA" id="ARBA00022475"/>
    </source>
</evidence>
<dbReference type="GO" id="GO:0015920">
    <property type="term" value="P:lipopolysaccharide transport"/>
    <property type="evidence" value="ECO:0007669"/>
    <property type="project" value="TreeGrafter"/>
</dbReference>
<evidence type="ECO:0000259" key="9">
    <source>
        <dbReference type="PROSITE" id="PS51012"/>
    </source>
</evidence>
<keyword evidence="4" id="KW-0997">Cell inner membrane</keyword>
<accession>A0A843AG62</accession>
<dbReference type="PROSITE" id="PS51012">
    <property type="entry name" value="ABC_TM2"/>
    <property type="match status" value="1"/>
</dbReference>
<feature type="transmembrane region" description="Helical" evidence="8">
    <location>
        <begin position="174"/>
        <end position="193"/>
    </location>
</feature>
<gene>
    <name evidence="10" type="ORF">ISP01_01595</name>
</gene>
<evidence type="ECO:0000313" key="11">
    <source>
        <dbReference type="Proteomes" id="UP000658733"/>
    </source>
</evidence>
<evidence type="ECO:0000313" key="10">
    <source>
        <dbReference type="EMBL" id="MBF4468076.1"/>
    </source>
</evidence>
<dbReference type="PIRSF" id="PIRSF006648">
    <property type="entry name" value="DrrB"/>
    <property type="match status" value="1"/>
</dbReference>
<feature type="transmembrane region" description="Helical" evidence="8">
    <location>
        <begin position="231"/>
        <end position="250"/>
    </location>
</feature>
<feature type="transmembrane region" description="Helical" evidence="8">
    <location>
        <begin position="33"/>
        <end position="59"/>
    </location>
</feature>
<protein>
    <submittedName>
        <fullName evidence="10">ABC transporter permease</fullName>
    </submittedName>
</protein>
<dbReference type="PANTHER" id="PTHR30413:SF8">
    <property type="entry name" value="TRANSPORT PERMEASE PROTEIN"/>
    <property type="match status" value="1"/>
</dbReference>
<dbReference type="EMBL" id="JADIIN010000015">
    <property type="protein sequence ID" value="MBF4468076.1"/>
    <property type="molecule type" value="Genomic_DNA"/>
</dbReference>
<keyword evidence="5 8" id="KW-0812">Transmembrane</keyword>
<dbReference type="Pfam" id="PF01061">
    <property type="entry name" value="ABC2_membrane"/>
    <property type="match status" value="1"/>
</dbReference>
<evidence type="ECO:0000256" key="2">
    <source>
        <dbReference type="ARBA" id="ARBA00022448"/>
    </source>
</evidence>
<feature type="transmembrane region" description="Helical" evidence="8">
    <location>
        <begin position="65"/>
        <end position="86"/>
    </location>
</feature>
<reference evidence="10" key="1">
    <citation type="submission" date="2020-10" db="EMBL/GenBank/DDBJ databases">
        <title>Dehalococcoides mccartyi of a TCE/Cr reducing biochatode.</title>
        <authorList>
            <person name="Matturro B."/>
        </authorList>
    </citation>
    <scope>NUCLEOTIDE SEQUENCE</scope>
    <source>
        <strain evidence="10">Bin4</strain>
    </source>
</reference>
<dbReference type="GO" id="GO:0043190">
    <property type="term" value="C:ATP-binding cassette (ABC) transporter complex"/>
    <property type="evidence" value="ECO:0007669"/>
    <property type="project" value="InterPro"/>
</dbReference>
<keyword evidence="7 8" id="KW-0472">Membrane</keyword>
<keyword evidence="2" id="KW-0813">Transport</keyword>
<dbReference type="GeneID" id="66133383"/>
<dbReference type="InterPro" id="IPR047817">
    <property type="entry name" value="ABC2_TM_bact-type"/>
</dbReference>
<dbReference type="InterPro" id="IPR013525">
    <property type="entry name" value="ABC2_TM"/>
</dbReference>
<feature type="transmembrane region" description="Helical" evidence="8">
    <location>
        <begin position="106"/>
        <end position="133"/>
    </location>
</feature>
<organism evidence="10 11">
    <name type="scientific">Methanobrevibacter arboriphilus</name>
    <dbReference type="NCBI Taxonomy" id="39441"/>
    <lineage>
        <taxon>Archaea</taxon>
        <taxon>Methanobacteriati</taxon>
        <taxon>Methanobacteriota</taxon>
        <taxon>Methanomada group</taxon>
        <taxon>Methanobacteria</taxon>
        <taxon>Methanobacteriales</taxon>
        <taxon>Methanobacteriaceae</taxon>
        <taxon>Methanobrevibacter</taxon>
    </lineage>
</organism>
<proteinExistence type="predicted"/>
<dbReference type="AlphaFoldDB" id="A0A843AG62"/>
<dbReference type="InterPro" id="IPR000412">
    <property type="entry name" value="ABC_2_transport"/>
</dbReference>
<name>A0A843AG62_METAZ</name>
<keyword evidence="3" id="KW-1003">Cell membrane</keyword>
<comment type="subcellular location">
    <subcellularLocation>
        <location evidence="1">Cell inner membrane</location>
        <topology evidence="1">Multi-pass membrane protein</topology>
    </subcellularLocation>
</comment>
<dbReference type="PANTHER" id="PTHR30413">
    <property type="entry name" value="INNER MEMBRANE TRANSPORT PERMEASE"/>
    <property type="match status" value="1"/>
</dbReference>
<evidence type="ECO:0000256" key="8">
    <source>
        <dbReference type="SAM" id="Phobius"/>
    </source>
</evidence>
<evidence type="ECO:0000256" key="4">
    <source>
        <dbReference type="ARBA" id="ARBA00022519"/>
    </source>
</evidence>
<dbReference type="GO" id="GO:0140359">
    <property type="term" value="F:ABC-type transporter activity"/>
    <property type="evidence" value="ECO:0007669"/>
    <property type="project" value="InterPro"/>
</dbReference>
<feature type="transmembrane region" description="Helical" evidence="8">
    <location>
        <begin position="139"/>
        <end position="162"/>
    </location>
</feature>
<evidence type="ECO:0000256" key="1">
    <source>
        <dbReference type="ARBA" id="ARBA00004429"/>
    </source>
</evidence>
<keyword evidence="6 8" id="KW-1133">Transmembrane helix</keyword>
<dbReference type="PRINTS" id="PR00164">
    <property type="entry name" value="ABC2TRNSPORT"/>
</dbReference>
<sequence length="260" mass="29743">MFEHRFLLNFSKYKFLLYELVKRDIKIKYRRSALGILWSFLNPLLMMIVLTIVFSTFFQRDIPNYPVYLLTGRLIFDFFSGSTRAAMVSIRSNASIMKKVYVPKYIYSLSVIISNFVNFLISLIVLVLVMIATGASFSVFNLAGILTIIPLFILTLGVGLILATVTVFFRDIEYLYGVFMTLLMYGCAIFYPISIVPSQFLPFFLANPVYSAISSFRDSILYGQLPAIGPFLYLSTFALVSLIIGVIIFYKYQNKFILNV</sequence>